<gene>
    <name evidence="1" type="ORF">CLUMA_CG007992</name>
</gene>
<reference evidence="1 2" key="1">
    <citation type="submission" date="2015-04" db="EMBL/GenBank/DDBJ databases">
        <authorList>
            <person name="Syromyatnikov M.Y."/>
            <person name="Popov V.N."/>
        </authorList>
    </citation>
    <scope>NUCLEOTIDE SEQUENCE [LARGE SCALE GENOMIC DNA]</scope>
</reference>
<protein>
    <submittedName>
        <fullName evidence="1">CLUMA_CG007992, isoform A</fullName>
    </submittedName>
</protein>
<evidence type="ECO:0000313" key="2">
    <source>
        <dbReference type="Proteomes" id="UP000183832"/>
    </source>
</evidence>
<evidence type="ECO:0000313" key="1">
    <source>
        <dbReference type="EMBL" id="CRK94486.1"/>
    </source>
</evidence>
<organism evidence="1 2">
    <name type="scientific">Clunio marinus</name>
    <dbReference type="NCBI Taxonomy" id="568069"/>
    <lineage>
        <taxon>Eukaryota</taxon>
        <taxon>Metazoa</taxon>
        <taxon>Ecdysozoa</taxon>
        <taxon>Arthropoda</taxon>
        <taxon>Hexapoda</taxon>
        <taxon>Insecta</taxon>
        <taxon>Pterygota</taxon>
        <taxon>Neoptera</taxon>
        <taxon>Endopterygota</taxon>
        <taxon>Diptera</taxon>
        <taxon>Nematocera</taxon>
        <taxon>Chironomoidea</taxon>
        <taxon>Chironomidae</taxon>
        <taxon>Clunio</taxon>
    </lineage>
</organism>
<accession>A0A1J1I6C4</accession>
<name>A0A1J1I6C4_9DIPT</name>
<proteinExistence type="predicted"/>
<dbReference type="EMBL" id="CVRI01000039">
    <property type="protein sequence ID" value="CRK94486.1"/>
    <property type="molecule type" value="Genomic_DNA"/>
</dbReference>
<dbReference type="AlphaFoldDB" id="A0A1J1I6C4"/>
<keyword evidence="2" id="KW-1185">Reference proteome</keyword>
<dbReference type="Proteomes" id="UP000183832">
    <property type="component" value="Unassembled WGS sequence"/>
</dbReference>
<sequence>MQAMQIYVELFFPVDIMNARRKEKEENLNESCIVRCSMTMAQGKLMLFPYLLEHFLTLSI</sequence>